<keyword evidence="8 10" id="KW-0460">Magnesium</keyword>
<evidence type="ECO:0000313" key="12">
    <source>
        <dbReference type="EMBL" id="QNN75189.1"/>
    </source>
</evidence>
<comment type="catalytic activity">
    <reaction evidence="9 10">
        <text>dTTP + alpha-D-glucose 1-phosphate + H(+) = dTDP-alpha-D-glucose + diphosphate</text>
        <dbReference type="Rhea" id="RHEA:15225"/>
        <dbReference type="ChEBI" id="CHEBI:15378"/>
        <dbReference type="ChEBI" id="CHEBI:33019"/>
        <dbReference type="ChEBI" id="CHEBI:37568"/>
        <dbReference type="ChEBI" id="CHEBI:57477"/>
        <dbReference type="ChEBI" id="CHEBI:58601"/>
        <dbReference type="EC" id="2.7.7.24"/>
    </reaction>
</comment>
<evidence type="ECO:0000256" key="8">
    <source>
        <dbReference type="ARBA" id="ARBA00022842"/>
    </source>
</evidence>
<comment type="cofactor">
    <cofactor evidence="1">
        <name>Mg(2+)</name>
        <dbReference type="ChEBI" id="CHEBI:18420"/>
    </cofactor>
</comment>
<comment type="function">
    <text evidence="10">Catalyzes the formation of dTDP-glucose, from dTTP and glucose 1-phosphate, as well as its pyrophosphorolysis.</text>
</comment>
<evidence type="ECO:0000313" key="13">
    <source>
        <dbReference type="Proteomes" id="UP000515800"/>
    </source>
</evidence>
<dbReference type="AlphaFoldDB" id="A0A7G9T514"/>
<evidence type="ECO:0000256" key="7">
    <source>
        <dbReference type="ARBA" id="ARBA00022723"/>
    </source>
</evidence>
<keyword evidence="13" id="KW-1185">Reference proteome</keyword>
<reference evidence="12 13" key="1">
    <citation type="submission" date="2020-08" db="EMBL/GenBank/DDBJ databases">
        <title>Genome sequence of Weissella diestrammenae KACC 16890T.</title>
        <authorList>
            <person name="Hyun D.-W."/>
            <person name="Bae J.-W."/>
        </authorList>
    </citation>
    <scope>NUCLEOTIDE SEQUENCE [LARGE SCALE GENOMIC DNA]</scope>
    <source>
        <strain evidence="12 13">KACC 16890</strain>
    </source>
</reference>
<dbReference type="EC" id="2.7.7.24" evidence="3 10"/>
<organism evidence="12 13">
    <name type="scientific">Weissella diestrammenae</name>
    <dbReference type="NCBI Taxonomy" id="1162633"/>
    <lineage>
        <taxon>Bacteria</taxon>
        <taxon>Bacillati</taxon>
        <taxon>Bacillota</taxon>
        <taxon>Bacilli</taxon>
        <taxon>Lactobacillales</taxon>
        <taxon>Lactobacillaceae</taxon>
        <taxon>Weissella</taxon>
    </lineage>
</organism>
<keyword evidence="6 10" id="KW-0548">Nucleotidyltransferase</keyword>
<dbReference type="GO" id="GO:0046872">
    <property type="term" value="F:metal ion binding"/>
    <property type="evidence" value="ECO:0007669"/>
    <property type="project" value="UniProtKB-KW"/>
</dbReference>
<evidence type="ECO:0000256" key="9">
    <source>
        <dbReference type="ARBA" id="ARBA00049336"/>
    </source>
</evidence>
<keyword evidence="7 10" id="KW-0479">Metal-binding</keyword>
<proteinExistence type="inferred from homology"/>
<dbReference type="PANTHER" id="PTHR43532">
    <property type="entry name" value="GLUCOSE-1-PHOSPHATE THYMIDYLYLTRANSFERASE"/>
    <property type="match status" value="1"/>
</dbReference>
<dbReference type="Gene3D" id="3.90.550.10">
    <property type="entry name" value="Spore Coat Polysaccharide Biosynthesis Protein SpsA, Chain A"/>
    <property type="match status" value="1"/>
</dbReference>
<dbReference type="InterPro" id="IPR005835">
    <property type="entry name" value="NTP_transferase_dom"/>
</dbReference>
<dbReference type="RefSeq" id="WP_187529023.1">
    <property type="nucleotide sequence ID" value="NZ_CP060724.1"/>
</dbReference>
<dbReference type="NCBIfam" id="TIGR01207">
    <property type="entry name" value="rmlA"/>
    <property type="match status" value="1"/>
</dbReference>
<dbReference type="Pfam" id="PF00483">
    <property type="entry name" value="NTP_transferase"/>
    <property type="match status" value="1"/>
</dbReference>
<dbReference type="EMBL" id="CP060724">
    <property type="protein sequence ID" value="QNN75189.1"/>
    <property type="molecule type" value="Genomic_DNA"/>
</dbReference>
<dbReference type="InterPro" id="IPR005907">
    <property type="entry name" value="G1P_thy_trans_s"/>
</dbReference>
<evidence type="ECO:0000256" key="2">
    <source>
        <dbReference type="ARBA" id="ARBA00010480"/>
    </source>
</evidence>
<evidence type="ECO:0000256" key="4">
    <source>
        <dbReference type="ARBA" id="ARBA00017654"/>
    </source>
</evidence>
<dbReference type="KEGG" id="wdi:H9L19_07435"/>
<sequence length="293" mass="32679">MKGIILAGGSGTRLYPITKATSKQLVPIYDKPMIYYPMSVLMLAGIRDILLISTPEFISQFEDLFGDGHNLGLNIEYMIQEQPNGLAEAFILGETFIGQDSVALVLGDNIFYGAGLSQMLMDASSKSDGATVFGYQVHDPERFGVIEFNAEQKAVSIEEKPKKPKSNFAVTGLYFYDNDVVEIAKKVKPSDRGELEISTINQEYLDRGKLDVKLMGRGYAWLDTGTHDSLLEASNFIATIQKQQNLKVASLEEIAYRMNYISADQLLELAQPLKKNDYGQYLLRVVNEEMMGK</sequence>
<keyword evidence="5 10" id="KW-0808">Transferase</keyword>
<comment type="similarity">
    <text evidence="2 10">Belongs to the glucose-1-phosphate thymidylyltransferase family.</text>
</comment>
<feature type="domain" description="Nucleotidyl transferase" evidence="11">
    <location>
        <begin position="2"/>
        <end position="238"/>
    </location>
</feature>
<evidence type="ECO:0000256" key="3">
    <source>
        <dbReference type="ARBA" id="ARBA00012461"/>
    </source>
</evidence>
<dbReference type="CDD" id="cd02538">
    <property type="entry name" value="G1P_TT_short"/>
    <property type="match status" value="1"/>
</dbReference>
<evidence type="ECO:0000256" key="10">
    <source>
        <dbReference type="RuleBase" id="RU003706"/>
    </source>
</evidence>
<name>A0A7G9T514_9LACO</name>
<accession>A0A7G9T514</accession>
<dbReference type="GO" id="GO:0008879">
    <property type="term" value="F:glucose-1-phosphate thymidylyltransferase activity"/>
    <property type="evidence" value="ECO:0007669"/>
    <property type="project" value="UniProtKB-EC"/>
</dbReference>
<gene>
    <name evidence="12" type="primary">rfbA</name>
    <name evidence="12" type="ORF">H9L19_07435</name>
</gene>
<protein>
    <recommendedName>
        <fullName evidence="4 10">Glucose-1-phosphate thymidylyltransferase</fullName>
        <ecNumber evidence="3 10">2.7.7.24</ecNumber>
    </recommendedName>
</protein>
<evidence type="ECO:0000256" key="5">
    <source>
        <dbReference type="ARBA" id="ARBA00022679"/>
    </source>
</evidence>
<dbReference type="SUPFAM" id="SSF53448">
    <property type="entry name" value="Nucleotide-diphospho-sugar transferases"/>
    <property type="match status" value="1"/>
</dbReference>
<dbReference type="FunFam" id="3.90.550.10:FF:000023">
    <property type="entry name" value="Glucose-1-phosphate thymidylyltransferase"/>
    <property type="match status" value="1"/>
</dbReference>
<dbReference type="InterPro" id="IPR029044">
    <property type="entry name" value="Nucleotide-diphossugar_trans"/>
</dbReference>
<dbReference type="PANTHER" id="PTHR43532:SF1">
    <property type="entry name" value="GLUCOSE-1-PHOSPHATE THYMIDYLYLTRANSFERASE 1"/>
    <property type="match status" value="1"/>
</dbReference>
<evidence type="ECO:0000259" key="11">
    <source>
        <dbReference type="Pfam" id="PF00483"/>
    </source>
</evidence>
<dbReference type="Proteomes" id="UP000515800">
    <property type="component" value="Chromosome"/>
</dbReference>
<evidence type="ECO:0000256" key="6">
    <source>
        <dbReference type="ARBA" id="ARBA00022695"/>
    </source>
</evidence>
<evidence type="ECO:0000256" key="1">
    <source>
        <dbReference type="ARBA" id="ARBA00001946"/>
    </source>
</evidence>